<sequence length="229" mass="25630">EPTTSLNPVFSVRSQLCEALELHRGMDKEAAGEEALKILKMVGMPDAERGIDNYPHQFSGGMQQRIMIAMALTCNPELLIADEPTTSVDVTVQAQLLELIDNLRSQLGTSVVLITHNLGIVARYVDRVHVMYAGRLVETASTEVLYGKPRHPYTMGLLASVPRLDLARKRELHVVKGLPPNLARLPRGCAFHPRCEFAISRCREERPELEEVGENHYSACFRSKELEDK</sequence>
<dbReference type="InterPro" id="IPR003439">
    <property type="entry name" value="ABC_transporter-like_ATP-bd"/>
</dbReference>
<dbReference type="CDD" id="cd03257">
    <property type="entry name" value="ABC_NikE_OppD_transporters"/>
    <property type="match status" value="1"/>
</dbReference>
<dbReference type="AlphaFoldDB" id="X0XMU3"/>
<dbReference type="InterPro" id="IPR013563">
    <property type="entry name" value="Oligopep_ABC_C"/>
</dbReference>
<keyword evidence="2" id="KW-0813">Transport</keyword>
<keyword evidence="5" id="KW-0067">ATP-binding</keyword>
<dbReference type="Pfam" id="PF00005">
    <property type="entry name" value="ABC_tran"/>
    <property type="match status" value="1"/>
</dbReference>
<dbReference type="InterPro" id="IPR017871">
    <property type="entry name" value="ABC_transporter-like_CS"/>
</dbReference>
<organism evidence="8">
    <name type="scientific">marine sediment metagenome</name>
    <dbReference type="NCBI Taxonomy" id="412755"/>
    <lineage>
        <taxon>unclassified sequences</taxon>
        <taxon>metagenomes</taxon>
        <taxon>ecological metagenomes</taxon>
    </lineage>
</organism>
<dbReference type="Pfam" id="PF08352">
    <property type="entry name" value="oligo_HPY"/>
    <property type="match status" value="1"/>
</dbReference>
<dbReference type="PROSITE" id="PS00211">
    <property type="entry name" value="ABC_TRANSPORTER_1"/>
    <property type="match status" value="1"/>
</dbReference>
<evidence type="ECO:0000256" key="4">
    <source>
        <dbReference type="ARBA" id="ARBA00022741"/>
    </source>
</evidence>
<evidence type="ECO:0000256" key="5">
    <source>
        <dbReference type="ARBA" id="ARBA00022840"/>
    </source>
</evidence>
<dbReference type="PANTHER" id="PTHR43297:SF2">
    <property type="entry name" value="DIPEPTIDE TRANSPORT ATP-BINDING PROTEIN DPPD"/>
    <property type="match status" value="1"/>
</dbReference>
<dbReference type="PANTHER" id="PTHR43297">
    <property type="entry name" value="OLIGOPEPTIDE TRANSPORT ATP-BINDING PROTEIN APPD"/>
    <property type="match status" value="1"/>
</dbReference>
<comment type="caution">
    <text evidence="8">The sequence shown here is derived from an EMBL/GenBank/DDBJ whole genome shotgun (WGS) entry which is preliminary data.</text>
</comment>
<protein>
    <recommendedName>
        <fullName evidence="7">ABC transporter domain-containing protein</fullName>
    </recommendedName>
</protein>
<dbReference type="GO" id="GO:0016020">
    <property type="term" value="C:membrane"/>
    <property type="evidence" value="ECO:0007669"/>
    <property type="project" value="UniProtKB-SubCell"/>
</dbReference>
<keyword evidence="3" id="KW-1003">Cell membrane</keyword>
<accession>X0XMU3</accession>
<dbReference type="EMBL" id="BARS01048454">
    <property type="protein sequence ID" value="GAG36662.1"/>
    <property type="molecule type" value="Genomic_DNA"/>
</dbReference>
<comment type="subcellular location">
    <subcellularLocation>
        <location evidence="1">Membrane</location>
    </subcellularLocation>
</comment>
<dbReference type="PROSITE" id="PS50893">
    <property type="entry name" value="ABC_TRANSPORTER_2"/>
    <property type="match status" value="1"/>
</dbReference>
<reference evidence="8" key="1">
    <citation type="journal article" date="2014" name="Front. Microbiol.">
        <title>High frequency of phylogenetically diverse reductive dehalogenase-homologous genes in deep subseafloor sedimentary metagenomes.</title>
        <authorList>
            <person name="Kawai M."/>
            <person name="Futagami T."/>
            <person name="Toyoda A."/>
            <person name="Takaki Y."/>
            <person name="Nishi S."/>
            <person name="Hori S."/>
            <person name="Arai W."/>
            <person name="Tsubouchi T."/>
            <person name="Morono Y."/>
            <person name="Uchiyama I."/>
            <person name="Ito T."/>
            <person name="Fujiyama A."/>
            <person name="Inagaki F."/>
            <person name="Takami H."/>
        </authorList>
    </citation>
    <scope>NUCLEOTIDE SEQUENCE</scope>
    <source>
        <strain evidence="8">Expedition CK06-06</strain>
    </source>
</reference>
<dbReference type="Gene3D" id="3.40.50.300">
    <property type="entry name" value="P-loop containing nucleotide triphosphate hydrolases"/>
    <property type="match status" value="1"/>
</dbReference>
<dbReference type="GO" id="GO:0016887">
    <property type="term" value="F:ATP hydrolysis activity"/>
    <property type="evidence" value="ECO:0007669"/>
    <property type="project" value="InterPro"/>
</dbReference>
<dbReference type="GO" id="GO:0015833">
    <property type="term" value="P:peptide transport"/>
    <property type="evidence" value="ECO:0007669"/>
    <property type="project" value="InterPro"/>
</dbReference>
<evidence type="ECO:0000256" key="2">
    <source>
        <dbReference type="ARBA" id="ARBA00022448"/>
    </source>
</evidence>
<evidence type="ECO:0000313" key="8">
    <source>
        <dbReference type="EMBL" id="GAG36662.1"/>
    </source>
</evidence>
<dbReference type="SUPFAM" id="SSF52540">
    <property type="entry name" value="P-loop containing nucleoside triphosphate hydrolases"/>
    <property type="match status" value="1"/>
</dbReference>
<feature type="non-terminal residue" evidence="8">
    <location>
        <position position="1"/>
    </location>
</feature>
<keyword evidence="6" id="KW-0472">Membrane</keyword>
<gene>
    <name evidence="8" type="ORF">S01H1_72619</name>
</gene>
<dbReference type="InterPro" id="IPR050388">
    <property type="entry name" value="ABC_Ni/Peptide_Import"/>
</dbReference>
<dbReference type="GO" id="GO:0005524">
    <property type="term" value="F:ATP binding"/>
    <property type="evidence" value="ECO:0007669"/>
    <property type="project" value="UniProtKB-KW"/>
</dbReference>
<name>X0XMU3_9ZZZZ</name>
<evidence type="ECO:0000256" key="1">
    <source>
        <dbReference type="ARBA" id="ARBA00004370"/>
    </source>
</evidence>
<evidence type="ECO:0000256" key="3">
    <source>
        <dbReference type="ARBA" id="ARBA00022475"/>
    </source>
</evidence>
<evidence type="ECO:0000256" key="6">
    <source>
        <dbReference type="ARBA" id="ARBA00023136"/>
    </source>
</evidence>
<keyword evidence="4" id="KW-0547">Nucleotide-binding</keyword>
<dbReference type="InterPro" id="IPR027417">
    <property type="entry name" value="P-loop_NTPase"/>
</dbReference>
<dbReference type="NCBIfam" id="TIGR01727">
    <property type="entry name" value="oligo_HPY"/>
    <property type="match status" value="1"/>
</dbReference>
<proteinExistence type="predicted"/>
<feature type="domain" description="ABC transporter" evidence="7">
    <location>
        <begin position="1"/>
        <end position="158"/>
    </location>
</feature>
<evidence type="ECO:0000259" key="7">
    <source>
        <dbReference type="PROSITE" id="PS50893"/>
    </source>
</evidence>